<evidence type="ECO:0000256" key="12">
    <source>
        <dbReference type="SAM" id="MobiDB-lite"/>
    </source>
</evidence>
<evidence type="ECO:0000256" key="2">
    <source>
        <dbReference type="ARBA" id="ARBA00004308"/>
    </source>
</evidence>
<comment type="subcellular location">
    <subcellularLocation>
        <location evidence="2">Endomembrane system</location>
    </subcellularLocation>
    <subcellularLocation>
        <location evidence="1">Membrane</location>
        <topology evidence="1">Single-pass membrane protein</topology>
    </subcellularLocation>
</comment>
<dbReference type="PROSITE" id="PS50011">
    <property type="entry name" value="PROTEIN_KINASE_DOM"/>
    <property type="match status" value="1"/>
</dbReference>
<organism evidence="14 15">
    <name type="scientific">Acrobeloides nanus</name>
    <dbReference type="NCBI Taxonomy" id="290746"/>
    <lineage>
        <taxon>Eukaryota</taxon>
        <taxon>Metazoa</taxon>
        <taxon>Ecdysozoa</taxon>
        <taxon>Nematoda</taxon>
        <taxon>Chromadorea</taxon>
        <taxon>Rhabditida</taxon>
        <taxon>Tylenchina</taxon>
        <taxon>Cephalobomorpha</taxon>
        <taxon>Cephaloboidea</taxon>
        <taxon>Cephalobidae</taxon>
        <taxon>Acrobeloides</taxon>
    </lineage>
</organism>
<evidence type="ECO:0000313" key="15">
    <source>
        <dbReference type="WBParaSite" id="ACRNAN_scaffold3552.g28323.t1"/>
    </source>
</evidence>
<dbReference type="SUPFAM" id="SSF56112">
    <property type="entry name" value="Protein kinase-like (PK-like)"/>
    <property type="match status" value="1"/>
</dbReference>
<dbReference type="Gene3D" id="3.30.200.20">
    <property type="entry name" value="Phosphorylase Kinase, domain 1"/>
    <property type="match status" value="1"/>
</dbReference>
<keyword evidence="14" id="KW-1185">Reference proteome</keyword>
<dbReference type="PANTHER" id="PTHR24416">
    <property type="entry name" value="TYROSINE-PROTEIN KINASE RECEPTOR"/>
    <property type="match status" value="1"/>
</dbReference>
<evidence type="ECO:0000256" key="10">
    <source>
        <dbReference type="ARBA" id="ARBA00051243"/>
    </source>
</evidence>
<evidence type="ECO:0000256" key="7">
    <source>
        <dbReference type="ARBA" id="ARBA00022840"/>
    </source>
</evidence>
<dbReference type="AlphaFoldDB" id="A0A914DPZ6"/>
<dbReference type="Pfam" id="PF07714">
    <property type="entry name" value="PK_Tyr_Ser-Thr"/>
    <property type="match status" value="2"/>
</dbReference>
<dbReference type="WBParaSite" id="ACRNAN_scaffold3552.g28323.t1">
    <property type="protein sequence ID" value="ACRNAN_scaffold3552.g28323.t1"/>
    <property type="gene ID" value="ACRNAN_scaffold3552.g28323"/>
</dbReference>
<dbReference type="InterPro" id="IPR017441">
    <property type="entry name" value="Protein_kinase_ATP_BS"/>
</dbReference>
<evidence type="ECO:0000256" key="3">
    <source>
        <dbReference type="ARBA" id="ARBA00011902"/>
    </source>
</evidence>
<evidence type="ECO:0000256" key="5">
    <source>
        <dbReference type="ARBA" id="ARBA00022741"/>
    </source>
</evidence>
<dbReference type="InterPro" id="IPR001245">
    <property type="entry name" value="Ser-Thr/Tyr_kinase_cat_dom"/>
</dbReference>
<dbReference type="Gene3D" id="1.10.510.10">
    <property type="entry name" value="Transferase(Phosphotransferase) domain 1"/>
    <property type="match status" value="1"/>
</dbReference>
<dbReference type="InterPro" id="IPR050122">
    <property type="entry name" value="RTK"/>
</dbReference>
<evidence type="ECO:0000256" key="9">
    <source>
        <dbReference type="ARBA" id="ARBA00023137"/>
    </source>
</evidence>
<dbReference type="FunFam" id="1.10.510.10:FF:001512">
    <property type="entry name" value="Receptor tyrosine-protein kinase erbB-2"/>
    <property type="match status" value="1"/>
</dbReference>
<keyword evidence="4" id="KW-0808">Transferase</keyword>
<evidence type="ECO:0000256" key="8">
    <source>
        <dbReference type="ARBA" id="ARBA00023136"/>
    </source>
</evidence>
<sequence>MPAIESQNLPICDENSGGFSLVPGGYKQVDYVYLENDDTKQRSSDIIILDNELQRNELLGEGNFSEVYKGLFREKEVAIKVIIADDETKAAIREEYKIMLKTSHPHIHSLLGISMGHVLQLGMKYLVEQGIVHRDLAARNILVKTIDHVEVSDFGLAKIIGHKKGIRIGGPAPWRWLAIESLTKCEFTYATDVWSYGVTCWEIFHFGIRVPYDDNTIINKCKDERYRKDELLKQLCHGERLRRPEKCDMKTYVELVSCWERNPTDRPTFDDLSTYFHEIELQMKDNEVRGRNFVIQILHDYKNVSTTKIHYAEIGPPKTDQHTDHYAIQIEKNYVQKSTTNEETSNQNANCDIQIATNTTICCKKPDRIAMDKIDNDELMAYSEQDNLSPTSIDSGISITSNSSNIEKEQ</sequence>
<feature type="region of interest" description="Disordered" evidence="12">
    <location>
        <begin position="385"/>
        <end position="410"/>
    </location>
</feature>
<keyword evidence="5 11" id="KW-0547">Nucleotide-binding</keyword>
<evidence type="ECO:0000259" key="13">
    <source>
        <dbReference type="PROSITE" id="PS50011"/>
    </source>
</evidence>
<reference evidence="15" key="1">
    <citation type="submission" date="2022-11" db="UniProtKB">
        <authorList>
            <consortium name="WormBaseParasite"/>
        </authorList>
    </citation>
    <scope>IDENTIFICATION</scope>
</reference>
<dbReference type="InterPro" id="IPR011009">
    <property type="entry name" value="Kinase-like_dom_sf"/>
</dbReference>
<dbReference type="GO" id="GO:0005524">
    <property type="term" value="F:ATP binding"/>
    <property type="evidence" value="ECO:0007669"/>
    <property type="project" value="UniProtKB-UniRule"/>
</dbReference>
<dbReference type="PROSITE" id="PS00107">
    <property type="entry name" value="PROTEIN_KINASE_ATP"/>
    <property type="match status" value="1"/>
</dbReference>
<dbReference type="GO" id="GO:0012505">
    <property type="term" value="C:endomembrane system"/>
    <property type="evidence" value="ECO:0007669"/>
    <property type="project" value="UniProtKB-SubCell"/>
</dbReference>
<dbReference type="GO" id="GO:0007169">
    <property type="term" value="P:cell surface receptor protein tyrosine kinase signaling pathway"/>
    <property type="evidence" value="ECO:0007669"/>
    <property type="project" value="TreeGrafter"/>
</dbReference>
<dbReference type="PRINTS" id="PR00109">
    <property type="entry name" value="TYRKINASE"/>
</dbReference>
<accession>A0A914DPZ6</accession>
<dbReference type="SMART" id="SM00219">
    <property type="entry name" value="TyrKc"/>
    <property type="match status" value="1"/>
</dbReference>
<dbReference type="EC" id="2.7.10.1" evidence="3"/>
<feature type="binding site" evidence="11">
    <location>
        <position position="80"/>
    </location>
    <ligand>
        <name>ATP</name>
        <dbReference type="ChEBI" id="CHEBI:30616"/>
    </ligand>
</feature>
<proteinExistence type="predicted"/>
<keyword evidence="9" id="KW-0829">Tyrosine-protein kinase</keyword>
<dbReference type="InterPro" id="IPR020635">
    <property type="entry name" value="Tyr_kinase_cat_dom"/>
</dbReference>
<evidence type="ECO:0000313" key="14">
    <source>
        <dbReference type="Proteomes" id="UP000887540"/>
    </source>
</evidence>
<feature type="domain" description="Protein kinase" evidence="13">
    <location>
        <begin position="53"/>
        <end position="276"/>
    </location>
</feature>
<dbReference type="GO" id="GO:0004714">
    <property type="term" value="F:transmembrane receptor protein tyrosine kinase activity"/>
    <property type="evidence" value="ECO:0007669"/>
    <property type="project" value="UniProtKB-EC"/>
</dbReference>
<keyword evidence="6" id="KW-0418">Kinase</keyword>
<dbReference type="InterPro" id="IPR008266">
    <property type="entry name" value="Tyr_kinase_AS"/>
</dbReference>
<keyword evidence="7 11" id="KW-0067">ATP-binding</keyword>
<dbReference type="PROSITE" id="PS00109">
    <property type="entry name" value="PROTEIN_KINASE_TYR"/>
    <property type="match status" value="1"/>
</dbReference>
<evidence type="ECO:0000256" key="1">
    <source>
        <dbReference type="ARBA" id="ARBA00004167"/>
    </source>
</evidence>
<feature type="compositionally biased region" description="Low complexity" evidence="12">
    <location>
        <begin position="389"/>
        <end position="410"/>
    </location>
</feature>
<evidence type="ECO:0000256" key="6">
    <source>
        <dbReference type="ARBA" id="ARBA00022777"/>
    </source>
</evidence>
<comment type="catalytic activity">
    <reaction evidence="10">
        <text>L-tyrosyl-[protein] + ATP = O-phospho-L-tyrosyl-[protein] + ADP + H(+)</text>
        <dbReference type="Rhea" id="RHEA:10596"/>
        <dbReference type="Rhea" id="RHEA-COMP:10136"/>
        <dbReference type="Rhea" id="RHEA-COMP:20101"/>
        <dbReference type="ChEBI" id="CHEBI:15378"/>
        <dbReference type="ChEBI" id="CHEBI:30616"/>
        <dbReference type="ChEBI" id="CHEBI:46858"/>
        <dbReference type="ChEBI" id="CHEBI:61978"/>
        <dbReference type="ChEBI" id="CHEBI:456216"/>
        <dbReference type="EC" id="2.7.10.1"/>
    </reaction>
</comment>
<name>A0A914DPZ6_9BILA</name>
<dbReference type="GO" id="GO:0043235">
    <property type="term" value="C:receptor complex"/>
    <property type="evidence" value="ECO:0007669"/>
    <property type="project" value="TreeGrafter"/>
</dbReference>
<dbReference type="Proteomes" id="UP000887540">
    <property type="component" value="Unplaced"/>
</dbReference>
<dbReference type="InterPro" id="IPR000719">
    <property type="entry name" value="Prot_kinase_dom"/>
</dbReference>
<evidence type="ECO:0000256" key="11">
    <source>
        <dbReference type="PROSITE-ProRule" id="PRU10141"/>
    </source>
</evidence>
<dbReference type="GO" id="GO:0048680">
    <property type="term" value="P:positive regulation of axon regeneration"/>
    <property type="evidence" value="ECO:0007669"/>
    <property type="project" value="UniProtKB-ARBA"/>
</dbReference>
<keyword evidence="8" id="KW-0472">Membrane</keyword>
<dbReference type="GO" id="GO:0005886">
    <property type="term" value="C:plasma membrane"/>
    <property type="evidence" value="ECO:0007669"/>
    <property type="project" value="TreeGrafter"/>
</dbReference>
<dbReference type="GO" id="GO:0061564">
    <property type="term" value="P:axon development"/>
    <property type="evidence" value="ECO:0007669"/>
    <property type="project" value="UniProtKB-ARBA"/>
</dbReference>
<evidence type="ECO:0000256" key="4">
    <source>
        <dbReference type="ARBA" id="ARBA00022679"/>
    </source>
</evidence>
<dbReference type="PANTHER" id="PTHR24416:SF566">
    <property type="entry name" value="EPIDERMAL GROWTH FACTOR RECEPTOR"/>
    <property type="match status" value="1"/>
</dbReference>
<protein>
    <recommendedName>
        <fullName evidence="3">receptor protein-tyrosine kinase</fullName>
        <ecNumber evidence="3">2.7.10.1</ecNumber>
    </recommendedName>
</protein>